<gene>
    <name evidence="4" type="primary">ubiC</name>
    <name evidence="5" type="ORF">FE810_11325</name>
</gene>
<sequence>MGLDVNWVDASLAPKQSVLSDWLLDPTSLTARLKRHCNDFRVLLLGQALQACPAHEAIKGERATMGICEGEKVLVREVLLYCDDQPVVYARSLLPSSSLTGDQKTLAELGEQPLGQVLFNNPKLTRKVLQVAEIAPSQRVCELAKMANLEVTHSLWGRRSLFHIEEKPLMVAEVFLPGALAYQ</sequence>
<dbReference type="Gene3D" id="3.40.1410.10">
    <property type="entry name" value="Chorismate lyase-like"/>
    <property type="match status" value="1"/>
</dbReference>
<evidence type="ECO:0000313" key="5">
    <source>
        <dbReference type="EMBL" id="TLU64722.1"/>
    </source>
</evidence>
<accession>A0A5R9IHG1</accession>
<comment type="caution">
    <text evidence="5">The sequence shown here is derived from an EMBL/GenBank/DDBJ whole genome shotgun (WGS) entry which is preliminary data.</text>
</comment>
<evidence type="ECO:0000256" key="1">
    <source>
        <dbReference type="ARBA" id="ARBA00022490"/>
    </source>
</evidence>
<comment type="caution">
    <text evidence="4">Lacks conserved residue(s) required for the propagation of feature annotation.</text>
</comment>
<dbReference type="HAMAP" id="MF_01632">
    <property type="entry name" value="UbiC"/>
    <property type="match status" value="1"/>
</dbReference>
<dbReference type="AlphaFoldDB" id="A0A5R9IHG1"/>
<dbReference type="OrthoDB" id="9789493at2"/>
<keyword evidence="3 4" id="KW-0456">Lyase</keyword>
<protein>
    <recommendedName>
        <fullName evidence="4">Probable chorismate pyruvate-lyase</fullName>
        <shortName evidence="4">CL</shortName>
        <shortName evidence="4">CPL</shortName>
        <ecNumber evidence="4">4.1.3.40</ecNumber>
    </recommendedName>
</protein>
<feature type="binding site" evidence="4">
    <location>
        <position position="76"/>
    </location>
    <ligand>
        <name>substrate</name>
    </ligand>
</feature>
<dbReference type="PANTHER" id="PTHR38683:SF1">
    <property type="entry name" value="CHORISMATE PYRUVATE-LYASE"/>
    <property type="match status" value="1"/>
</dbReference>
<dbReference type="GO" id="GO:0042866">
    <property type="term" value="P:pyruvate biosynthetic process"/>
    <property type="evidence" value="ECO:0007669"/>
    <property type="project" value="UniProtKB-UniRule"/>
</dbReference>
<comment type="pathway">
    <text evidence="4">Cofactor biosynthesis; ubiquinone biosynthesis.</text>
</comment>
<keyword evidence="6" id="KW-1185">Reference proteome</keyword>
<dbReference type="Pfam" id="PF04345">
    <property type="entry name" value="Chor_lyase"/>
    <property type="match status" value="1"/>
</dbReference>
<feature type="binding site" evidence="4">
    <location>
        <position position="114"/>
    </location>
    <ligand>
        <name>substrate</name>
    </ligand>
</feature>
<comment type="catalytic activity">
    <reaction evidence="4">
        <text>chorismate = 4-hydroxybenzoate + pyruvate</text>
        <dbReference type="Rhea" id="RHEA:16505"/>
        <dbReference type="ChEBI" id="CHEBI:15361"/>
        <dbReference type="ChEBI" id="CHEBI:17879"/>
        <dbReference type="ChEBI" id="CHEBI:29748"/>
        <dbReference type="EC" id="4.1.3.40"/>
    </reaction>
</comment>
<dbReference type="EC" id="4.1.3.40" evidence="4"/>
<evidence type="ECO:0000256" key="4">
    <source>
        <dbReference type="HAMAP-Rule" id="MF_01632"/>
    </source>
</evidence>
<dbReference type="GO" id="GO:0008813">
    <property type="term" value="F:chorismate lyase activity"/>
    <property type="evidence" value="ECO:0007669"/>
    <property type="project" value="UniProtKB-UniRule"/>
</dbReference>
<comment type="subcellular location">
    <subcellularLocation>
        <location evidence="4">Cytoplasm</location>
    </subcellularLocation>
</comment>
<dbReference type="GO" id="GO:0006744">
    <property type="term" value="P:ubiquinone biosynthetic process"/>
    <property type="evidence" value="ECO:0007669"/>
    <property type="project" value="UniProtKB-UniRule"/>
</dbReference>
<keyword evidence="2 4" id="KW-0831">Ubiquinone biosynthesis</keyword>
<dbReference type="UniPathway" id="UPA00232"/>
<dbReference type="SUPFAM" id="SSF64288">
    <property type="entry name" value="Chorismate lyase-like"/>
    <property type="match status" value="1"/>
</dbReference>
<dbReference type="GO" id="GO:0005829">
    <property type="term" value="C:cytosol"/>
    <property type="evidence" value="ECO:0007669"/>
    <property type="project" value="TreeGrafter"/>
</dbReference>
<comment type="function">
    <text evidence="4">Removes the pyruvyl group from chorismate, with concomitant aromatization of the ring, to provide 4-hydroxybenzoate (4HB) for the ubiquinone pathway.</text>
</comment>
<name>A0A5R9IHG1_9GAMM</name>
<evidence type="ECO:0000256" key="2">
    <source>
        <dbReference type="ARBA" id="ARBA00022688"/>
    </source>
</evidence>
<reference evidence="5 6" key="1">
    <citation type="submission" date="2019-05" db="EMBL/GenBank/DDBJ databases">
        <title>Genome sequences of Thalassotalea litorea 1K03283.</title>
        <authorList>
            <person name="Zhang D."/>
        </authorList>
    </citation>
    <scope>NUCLEOTIDE SEQUENCE [LARGE SCALE GENOMIC DNA]</scope>
    <source>
        <strain evidence="5 6">MCCC 1K03283</strain>
    </source>
</reference>
<dbReference type="InterPro" id="IPR007440">
    <property type="entry name" value="Chorismate--pyruvate_lyase"/>
</dbReference>
<dbReference type="Proteomes" id="UP000307790">
    <property type="component" value="Unassembled WGS sequence"/>
</dbReference>
<dbReference type="PANTHER" id="PTHR38683">
    <property type="entry name" value="CHORISMATE PYRUVATE-LYASE"/>
    <property type="match status" value="1"/>
</dbReference>
<organism evidence="5 6">
    <name type="scientific">Thalassotalea litorea</name>
    <dbReference type="NCBI Taxonomy" id="2020715"/>
    <lineage>
        <taxon>Bacteria</taxon>
        <taxon>Pseudomonadati</taxon>
        <taxon>Pseudomonadota</taxon>
        <taxon>Gammaproteobacteria</taxon>
        <taxon>Alteromonadales</taxon>
        <taxon>Colwelliaceae</taxon>
        <taxon>Thalassotalea</taxon>
    </lineage>
</organism>
<keyword evidence="4" id="KW-0670">Pyruvate</keyword>
<proteinExistence type="inferred from homology"/>
<evidence type="ECO:0000256" key="3">
    <source>
        <dbReference type="ARBA" id="ARBA00023239"/>
    </source>
</evidence>
<dbReference type="InterPro" id="IPR028978">
    <property type="entry name" value="Chorismate_lyase_/UTRA_dom_sf"/>
</dbReference>
<evidence type="ECO:0000313" key="6">
    <source>
        <dbReference type="Proteomes" id="UP000307790"/>
    </source>
</evidence>
<comment type="similarity">
    <text evidence="4">Belongs to the UbiC family.</text>
</comment>
<keyword evidence="1 4" id="KW-0963">Cytoplasm</keyword>
<dbReference type="EMBL" id="VCBC01000010">
    <property type="protein sequence ID" value="TLU64722.1"/>
    <property type="molecule type" value="Genomic_DNA"/>
</dbReference>
<feature type="binding site" evidence="4">
    <location>
        <position position="173"/>
    </location>
    <ligand>
        <name>substrate</name>
    </ligand>
</feature>